<dbReference type="PANTHER" id="PTHR43821">
    <property type="entry name" value="NAD(P)H NITROREDUCTASE YDJA-RELATED"/>
    <property type="match status" value="1"/>
</dbReference>
<dbReference type="InterPro" id="IPR000415">
    <property type="entry name" value="Nitroreductase-like"/>
</dbReference>
<evidence type="ECO:0000313" key="10">
    <source>
        <dbReference type="EMBL" id="MFB9212474.1"/>
    </source>
</evidence>
<dbReference type="InterPro" id="IPR029479">
    <property type="entry name" value="Nitroreductase"/>
</dbReference>
<keyword evidence="11" id="KW-1185">Reference proteome</keyword>
<dbReference type="SUPFAM" id="SSF55469">
    <property type="entry name" value="FMN-dependent nitroreductase-like"/>
    <property type="match status" value="1"/>
</dbReference>
<sequence length="200" mass="22758">MDKPTFDINEVNKIIRNRRSMFVAQFKENDPVDDKIIEQMLENANWAPTHKLTEPWDFTVFSGDGLKKLANFQSELYKKKAEQDGNFKEATFQKLKENPLKCSHIIAIGMKRDLNAGIPEMEEIAAVSMAVQNMYLTASAHGLAGYWGTGGVTFYPEAKSFFGLGDNDRLMGFFYVAKPTLDGWPKGRRKPIGEKVRWVK</sequence>
<dbReference type="Gene3D" id="3.40.109.10">
    <property type="entry name" value="NADH Oxidase"/>
    <property type="match status" value="1"/>
</dbReference>
<evidence type="ECO:0000256" key="7">
    <source>
        <dbReference type="ARBA" id="ARBA00023027"/>
    </source>
</evidence>
<dbReference type="EMBL" id="JBHMEW010000061">
    <property type="protein sequence ID" value="MFB9212474.1"/>
    <property type="molecule type" value="Genomic_DNA"/>
</dbReference>
<dbReference type="Pfam" id="PF00881">
    <property type="entry name" value="Nitroreductase"/>
    <property type="match status" value="1"/>
</dbReference>
<feature type="domain" description="Nitroreductase" evidence="9">
    <location>
        <begin position="15"/>
        <end position="177"/>
    </location>
</feature>
<evidence type="ECO:0000256" key="2">
    <source>
        <dbReference type="ARBA" id="ARBA00007118"/>
    </source>
</evidence>
<name>A0ABV5J990_9BACT</name>
<evidence type="ECO:0000256" key="4">
    <source>
        <dbReference type="ARBA" id="ARBA00022643"/>
    </source>
</evidence>
<dbReference type="PANTHER" id="PTHR43821:SF1">
    <property type="entry name" value="NAD(P)H NITROREDUCTASE YDJA-RELATED"/>
    <property type="match status" value="1"/>
</dbReference>
<evidence type="ECO:0000256" key="3">
    <source>
        <dbReference type="ARBA" id="ARBA00022630"/>
    </source>
</evidence>
<evidence type="ECO:0000259" key="9">
    <source>
        <dbReference type="Pfam" id="PF00881"/>
    </source>
</evidence>
<keyword evidence="3 8" id="KW-0285">Flavoprotein</keyword>
<keyword evidence="6 8" id="KW-0560">Oxidoreductase</keyword>
<evidence type="ECO:0000256" key="5">
    <source>
        <dbReference type="ARBA" id="ARBA00022857"/>
    </source>
</evidence>
<keyword evidence="4 8" id="KW-0288">FMN</keyword>
<organism evidence="10 11">
    <name type="scientific">Echinicola jeungdonensis</name>
    <dbReference type="NCBI Taxonomy" id="709343"/>
    <lineage>
        <taxon>Bacteria</taxon>
        <taxon>Pseudomonadati</taxon>
        <taxon>Bacteroidota</taxon>
        <taxon>Cytophagia</taxon>
        <taxon>Cytophagales</taxon>
        <taxon>Cyclobacteriaceae</taxon>
        <taxon>Echinicola</taxon>
    </lineage>
</organism>
<keyword evidence="5 8" id="KW-0521">NADP</keyword>
<evidence type="ECO:0000256" key="8">
    <source>
        <dbReference type="PIRNR" id="PIRNR000232"/>
    </source>
</evidence>
<comment type="similarity">
    <text evidence="2 8">Belongs to the nitroreductase family.</text>
</comment>
<keyword evidence="7 8" id="KW-0520">NAD</keyword>
<gene>
    <name evidence="10" type="ORF">ACFFUR_11715</name>
</gene>
<dbReference type="Proteomes" id="UP001589654">
    <property type="component" value="Unassembled WGS sequence"/>
</dbReference>
<dbReference type="RefSeq" id="WP_290247654.1">
    <property type="nucleotide sequence ID" value="NZ_JAUFQT010000001.1"/>
</dbReference>
<accession>A0ABV5J990</accession>
<dbReference type="EC" id="1.-.-.-" evidence="8"/>
<comment type="caution">
    <text evidence="10">The sequence shown here is derived from an EMBL/GenBank/DDBJ whole genome shotgun (WGS) entry which is preliminary data.</text>
</comment>
<evidence type="ECO:0000313" key="11">
    <source>
        <dbReference type="Proteomes" id="UP001589654"/>
    </source>
</evidence>
<dbReference type="PIRSF" id="PIRSF000232">
    <property type="entry name" value="YdjA"/>
    <property type="match status" value="1"/>
</dbReference>
<evidence type="ECO:0000256" key="6">
    <source>
        <dbReference type="ARBA" id="ARBA00023002"/>
    </source>
</evidence>
<protein>
    <recommendedName>
        <fullName evidence="8">Putative NAD(P)H nitroreductase</fullName>
        <ecNumber evidence="8">1.-.-.-</ecNumber>
    </recommendedName>
</protein>
<dbReference type="CDD" id="cd02135">
    <property type="entry name" value="YdjA-like"/>
    <property type="match status" value="1"/>
</dbReference>
<reference evidence="10 11" key="1">
    <citation type="submission" date="2024-09" db="EMBL/GenBank/DDBJ databases">
        <authorList>
            <person name="Sun Q."/>
            <person name="Mori K."/>
        </authorList>
    </citation>
    <scope>NUCLEOTIDE SEQUENCE [LARGE SCALE GENOMIC DNA]</scope>
    <source>
        <strain evidence="10 11">CECT 7682</strain>
    </source>
</reference>
<dbReference type="InterPro" id="IPR052530">
    <property type="entry name" value="NAD(P)H_nitroreductase"/>
</dbReference>
<evidence type="ECO:0000256" key="1">
    <source>
        <dbReference type="ARBA" id="ARBA00001917"/>
    </source>
</evidence>
<proteinExistence type="inferred from homology"/>
<dbReference type="InterPro" id="IPR026021">
    <property type="entry name" value="YdjA-like"/>
</dbReference>
<comment type="cofactor">
    <cofactor evidence="1 8">
        <name>FMN</name>
        <dbReference type="ChEBI" id="CHEBI:58210"/>
    </cofactor>
</comment>